<evidence type="ECO:0000256" key="1">
    <source>
        <dbReference type="SAM" id="MobiDB-lite"/>
    </source>
</evidence>
<accession>A0A840NJ62</accession>
<evidence type="ECO:0000313" key="3">
    <source>
        <dbReference type="Proteomes" id="UP000580474"/>
    </source>
</evidence>
<dbReference type="Proteomes" id="UP000580474">
    <property type="component" value="Unassembled WGS sequence"/>
</dbReference>
<dbReference type="EMBL" id="JACHIV010000001">
    <property type="protein sequence ID" value="MBB5069329.1"/>
    <property type="molecule type" value="Genomic_DNA"/>
</dbReference>
<sequence length="110" mass="11848">MSTAGGGWAKAPSFADDPRMRARLRERTAEDRREQLEGGLRPVECTRCGACVLAKKNSPSHTSIQWTGAAARQCPELAARARDGSTAHVESCADLHESIAASVRAVEEQE</sequence>
<reference evidence="2 3" key="1">
    <citation type="submission" date="2020-08" db="EMBL/GenBank/DDBJ databases">
        <title>Sequencing the genomes of 1000 actinobacteria strains.</title>
        <authorList>
            <person name="Klenk H.-P."/>
        </authorList>
    </citation>
    <scope>NUCLEOTIDE SEQUENCE [LARGE SCALE GENOMIC DNA]</scope>
    <source>
        <strain evidence="2 3">DSM 45582</strain>
    </source>
</reference>
<keyword evidence="3" id="KW-1185">Reference proteome</keyword>
<dbReference type="AlphaFoldDB" id="A0A840NJ62"/>
<gene>
    <name evidence="2" type="ORF">BJ969_002417</name>
</gene>
<name>A0A840NJ62_9PSEU</name>
<evidence type="ECO:0000313" key="2">
    <source>
        <dbReference type="EMBL" id="MBB5069329.1"/>
    </source>
</evidence>
<dbReference type="RefSeq" id="WP_184479026.1">
    <property type="nucleotide sequence ID" value="NZ_JACHIV010000001.1"/>
</dbReference>
<proteinExistence type="predicted"/>
<feature type="region of interest" description="Disordered" evidence="1">
    <location>
        <begin position="1"/>
        <end position="21"/>
    </location>
</feature>
<comment type="caution">
    <text evidence="2">The sequence shown here is derived from an EMBL/GenBank/DDBJ whole genome shotgun (WGS) entry which is preliminary data.</text>
</comment>
<protein>
    <submittedName>
        <fullName evidence="2">Ferredoxin</fullName>
    </submittedName>
</protein>
<organism evidence="2 3">
    <name type="scientific">Saccharopolyspora gloriosae</name>
    <dbReference type="NCBI Taxonomy" id="455344"/>
    <lineage>
        <taxon>Bacteria</taxon>
        <taxon>Bacillati</taxon>
        <taxon>Actinomycetota</taxon>
        <taxon>Actinomycetes</taxon>
        <taxon>Pseudonocardiales</taxon>
        <taxon>Pseudonocardiaceae</taxon>
        <taxon>Saccharopolyspora</taxon>
    </lineage>
</organism>